<organism evidence="1 2">
    <name type="scientific">Pyrus ussuriensis x Pyrus communis</name>
    <dbReference type="NCBI Taxonomy" id="2448454"/>
    <lineage>
        <taxon>Eukaryota</taxon>
        <taxon>Viridiplantae</taxon>
        <taxon>Streptophyta</taxon>
        <taxon>Embryophyta</taxon>
        <taxon>Tracheophyta</taxon>
        <taxon>Spermatophyta</taxon>
        <taxon>Magnoliopsida</taxon>
        <taxon>eudicotyledons</taxon>
        <taxon>Gunneridae</taxon>
        <taxon>Pentapetalae</taxon>
        <taxon>rosids</taxon>
        <taxon>fabids</taxon>
        <taxon>Rosales</taxon>
        <taxon>Rosaceae</taxon>
        <taxon>Amygdaloideae</taxon>
        <taxon>Maleae</taxon>
        <taxon>Pyrus</taxon>
    </lineage>
</organism>
<dbReference type="EMBL" id="SMOL01000401">
    <property type="protein sequence ID" value="KAB2616938.1"/>
    <property type="molecule type" value="Genomic_DNA"/>
</dbReference>
<evidence type="ECO:0000313" key="1">
    <source>
        <dbReference type="EMBL" id="KAB2616938.1"/>
    </source>
</evidence>
<proteinExistence type="predicted"/>
<protein>
    <submittedName>
        <fullName evidence="1">Auxin-responsive protein IAA8-like</fullName>
    </submittedName>
</protein>
<comment type="caution">
    <text evidence="1">The sequence shown here is derived from an EMBL/GenBank/DDBJ whole genome shotgun (WGS) entry which is preliminary data.</text>
</comment>
<reference evidence="2" key="2">
    <citation type="submission" date="2019-10" db="EMBL/GenBank/DDBJ databases">
        <title>A de novo genome assembly of a pear dwarfing rootstock.</title>
        <authorList>
            <person name="Wang F."/>
            <person name="Wang J."/>
            <person name="Li S."/>
            <person name="Zhang Y."/>
            <person name="Fang M."/>
            <person name="Ma L."/>
            <person name="Zhao Y."/>
            <person name="Jiang S."/>
        </authorList>
    </citation>
    <scope>NUCLEOTIDE SEQUENCE [LARGE SCALE GENOMIC DNA]</scope>
</reference>
<name>A0A5N5GNS7_9ROSA</name>
<reference evidence="1 2" key="1">
    <citation type="submission" date="2019-09" db="EMBL/GenBank/DDBJ databases">
        <authorList>
            <person name="Ou C."/>
        </authorList>
    </citation>
    <scope>NUCLEOTIDE SEQUENCE [LARGE SCALE GENOMIC DNA]</scope>
    <source>
        <strain evidence="1">S2</strain>
        <tissue evidence="1">Leaf</tissue>
    </source>
</reference>
<dbReference type="Proteomes" id="UP000327157">
    <property type="component" value="Chromosome 15"/>
</dbReference>
<dbReference type="AlphaFoldDB" id="A0A5N5GNS7"/>
<gene>
    <name evidence="1" type="ORF">D8674_012807</name>
</gene>
<sequence>MGSDVSKDALESYDSVYLLGDAGMATDPPSRLSSFFLLLWFWPKHEYLLFAVIRDLNFCRYDDCNLISRLVFNFLQLSDLKQVLCLVGGQLLLNATFGASWSSFQV</sequence>
<reference evidence="1 2" key="3">
    <citation type="submission" date="2019-11" db="EMBL/GenBank/DDBJ databases">
        <title>A de novo genome assembly of a pear dwarfing rootstock.</title>
        <authorList>
            <person name="Wang F."/>
            <person name="Wang J."/>
            <person name="Li S."/>
            <person name="Zhang Y."/>
            <person name="Fang M."/>
            <person name="Ma L."/>
            <person name="Zhao Y."/>
            <person name="Jiang S."/>
        </authorList>
    </citation>
    <scope>NUCLEOTIDE SEQUENCE [LARGE SCALE GENOMIC DNA]</scope>
    <source>
        <strain evidence="1">S2</strain>
        <tissue evidence="1">Leaf</tissue>
    </source>
</reference>
<evidence type="ECO:0000313" key="2">
    <source>
        <dbReference type="Proteomes" id="UP000327157"/>
    </source>
</evidence>
<accession>A0A5N5GNS7</accession>
<keyword evidence="2" id="KW-1185">Reference proteome</keyword>